<name>A0A2T2XZN2_9ENTR</name>
<reference evidence="1 2" key="1">
    <citation type="submission" date="2018-03" db="EMBL/GenBank/DDBJ databases">
        <title>First report of an OXA-48+CTX-M-M-producing Kluyvera ascorbata clone recovered from patients admitted in a University Hospital in Madrid, Spain.</title>
        <authorList>
            <person name="Hernandez-Garcia M."/>
            <person name="Leon-Sampedro R."/>
            <person name="Perez-Viso B."/>
            <person name="Morosini M.I."/>
            <person name="Lopez-Fresnena N."/>
            <person name="Coque T.M."/>
            <person name="Bonten M."/>
            <person name="Malhotra-Kumar S."/>
            <person name="Ruiz-Garbajosa P."/>
            <person name="Canton R."/>
        </authorList>
    </citation>
    <scope>NUCLEOTIDE SEQUENCE [LARGE SCALE GENOMIC DNA]</scope>
    <source>
        <strain evidence="1 2">KA2</strain>
    </source>
</reference>
<comment type="caution">
    <text evidence="1">The sequence shown here is derived from an EMBL/GenBank/DDBJ whole genome shotgun (WGS) entry which is preliminary data.</text>
</comment>
<gene>
    <name evidence="1" type="ORF">C8256_16360</name>
</gene>
<dbReference type="SUPFAM" id="SSF56349">
    <property type="entry name" value="DNA breaking-rejoining enzymes"/>
    <property type="match status" value="1"/>
</dbReference>
<proteinExistence type="predicted"/>
<evidence type="ECO:0000313" key="1">
    <source>
        <dbReference type="EMBL" id="PSR45740.1"/>
    </source>
</evidence>
<dbReference type="Proteomes" id="UP000240892">
    <property type="component" value="Unassembled WGS sequence"/>
</dbReference>
<dbReference type="RefSeq" id="WP_106928554.1">
    <property type="nucleotide sequence ID" value="NZ_CABMMU010000013.1"/>
</dbReference>
<organism evidence="1 2">
    <name type="scientific">Kluyvera genomosp. 2</name>
    <dbReference type="NCBI Taxonomy" id="2774054"/>
    <lineage>
        <taxon>Bacteria</taxon>
        <taxon>Pseudomonadati</taxon>
        <taxon>Pseudomonadota</taxon>
        <taxon>Gammaproteobacteria</taxon>
        <taxon>Enterobacterales</taxon>
        <taxon>Enterobacteriaceae</taxon>
        <taxon>Kluyvera</taxon>
    </lineage>
</organism>
<protein>
    <submittedName>
        <fullName evidence="1">Integrase</fullName>
    </submittedName>
</protein>
<dbReference type="GO" id="GO:0003677">
    <property type="term" value="F:DNA binding"/>
    <property type="evidence" value="ECO:0007669"/>
    <property type="project" value="InterPro"/>
</dbReference>
<sequence length="671" mass="75949">MANILLFTPKYQLDSRANLNDFIVMCRDRLTVFGVDLDWDSDTWPGVGNFTVIGAPARGFTDSQLLDSEIIPFAKSYVRYQQGHNPSKLKNEFKAIRCIEKALLQVKGRADITLTDINVLEMAAQVAREYKATAYQAGRSLVRLVEFLHESKIIPHAFVWKNSISKPKELNRTDAATKAKRDAKIPEERWLEYMAEMFANNLYEPRDRFTTSIFALLMCAPSRVTEVQDLPANCLHVESDSKGVERLGLRFYAGKGYGSDIKWISTPFKEIAFKAVQRLTELSVEGRKLAKWYEESTDKFYRHADCPNVLDDAPLSDEQACRALGLSEEQAASSLAAYFKGYPLFQSLRARRGCLTLAFLNGFCRSQLPKNWPWLNKERHIKYSEALFCFRRHELRLDMNTSPVLLSKPGKSTFTTDLNYIKGQERSIWSRNGYKNPDGSEISMTSHQLRHYLNTAAQRGNLGQLDIAKWSGRANINQNATYNHMVDDEYVDLARQAGVGSLLEKIKVNAPVTFADLEAVGEGIAHVTEYGFCVHDFSMLPCQKHRDCLNCTEQVCIKGDDEKLERLKKQRDGIYLQLGKAQEASEEGVYGADRWSQHQRRTLDRVGQLIDILESPSTANGSVIRLGIDQEFSPLKREITARSGITKLAASSTSVEPELDELRLLLGRSHG</sequence>
<accession>A0A2T2XZN2</accession>
<dbReference type="AlphaFoldDB" id="A0A2T2XZN2"/>
<dbReference type="InterPro" id="IPR011010">
    <property type="entry name" value="DNA_brk_join_enz"/>
</dbReference>
<evidence type="ECO:0000313" key="2">
    <source>
        <dbReference type="Proteomes" id="UP000240892"/>
    </source>
</evidence>
<dbReference type="EMBL" id="PYHO01000013">
    <property type="protein sequence ID" value="PSR45740.1"/>
    <property type="molecule type" value="Genomic_DNA"/>
</dbReference>
<keyword evidence="2" id="KW-1185">Reference proteome</keyword>